<keyword evidence="5 6" id="KW-0539">Nucleus</keyword>
<feature type="compositionally biased region" description="Basic and acidic residues" evidence="7">
    <location>
        <begin position="622"/>
        <end position="642"/>
    </location>
</feature>
<evidence type="ECO:0000259" key="8">
    <source>
        <dbReference type="Pfam" id="PF05285"/>
    </source>
</evidence>
<feature type="region of interest" description="Disordered" evidence="7">
    <location>
        <begin position="456"/>
        <end position="486"/>
    </location>
</feature>
<dbReference type="InterPro" id="IPR048292">
    <property type="entry name" value="SDA1_C"/>
</dbReference>
<feature type="compositionally biased region" description="Acidic residues" evidence="7">
    <location>
        <begin position="471"/>
        <end position="486"/>
    </location>
</feature>
<keyword evidence="3 6" id="KW-0690">Ribosome biogenesis</keyword>
<dbReference type="InterPro" id="IPR007949">
    <property type="entry name" value="SDA1_MD"/>
</dbReference>
<feature type="region of interest" description="Disordered" evidence="7">
    <location>
        <begin position="577"/>
        <end position="662"/>
    </location>
</feature>
<dbReference type="PANTHER" id="PTHR12730">
    <property type="entry name" value="HSDA/SDA1-RELATED"/>
    <property type="match status" value="1"/>
</dbReference>
<dbReference type="STRING" id="691883.A0A058Z2F2"/>
<evidence type="ECO:0000313" key="12">
    <source>
        <dbReference type="Proteomes" id="UP000030693"/>
    </source>
</evidence>
<keyword evidence="12" id="KW-1185">Reference proteome</keyword>
<dbReference type="GeneID" id="20530535"/>
<dbReference type="OrthoDB" id="2196187at2759"/>
<comment type="function">
    <text evidence="6">Required for 60S pre-ribosomal subunits export to the cytoplasm.</text>
</comment>
<dbReference type="GO" id="GO:0015031">
    <property type="term" value="P:protein transport"/>
    <property type="evidence" value="ECO:0007669"/>
    <property type="project" value="UniProtKB-KW"/>
</dbReference>
<dbReference type="InterPro" id="IPR012977">
    <property type="entry name" value="SDA1_N"/>
</dbReference>
<keyword evidence="2 6" id="KW-0813">Transport</keyword>
<evidence type="ECO:0000256" key="5">
    <source>
        <dbReference type="ARBA" id="ARBA00023242"/>
    </source>
</evidence>
<name>A0A058Z2F2_FONAL</name>
<gene>
    <name evidence="11" type="ORF">H696_05810</name>
</gene>
<evidence type="ECO:0000256" key="7">
    <source>
        <dbReference type="SAM" id="MobiDB-lite"/>
    </source>
</evidence>
<feature type="compositionally biased region" description="Basic and acidic residues" evidence="7">
    <location>
        <begin position="675"/>
        <end position="693"/>
    </location>
</feature>
<evidence type="ECO:0000256" key="2">
    <source>
        <dbReference type="ARBA" id="ARBA00022448"/>
    </source>
</evidence>
<dbReference type="Pfam" id="PF05285">
    <property type="entry name" value="SDA1_dom"/>
    <property type="match status" value="1"/>
</dbReference>
<evidence type="ECO:0000259" key="9">
    <source>
        <dbReference type="Pfam" id="PF08158"/>
    </source>
</evidence>
<dbReference type="InterPro" id="IPR027312">
    <property type="entry name" value="Sda1"/>
</dbReference>
<dbReference type="AlphaFoldDB" id="A0A058Z2F2"/>
<protein>
    <recommendedName>
        <fullName evidence="6">Protein SDA1</fullName>
    </recommendedName>
</protein>
<dbReference type="Pfam" id="PF21638">
    <property type="entry name" value="SDA1_C"/>
    <property type="match status" value="1"/>
</dbReference>
<dbReference type="GO" id="GO:0042273">
    <property type="term" value="P:ribosomal large subunit biogenesis"/>
    <property type="evidence" value="ECO:0007669"/>
    <property type="project" value="UniProtKB-UniRule"/>
</dbReference>
<evidence type="ECO:0000256" key="3">
    <source>
        <dbReference type="ARBA" id="ARBA00022517"/>
    </source>
</evidence>
<evidence type="ECO:0000256" key="4">
    <source>
        <dbReference type="ARBA" id="ARBA00022927"/>
    </source>
</evidence>
<accession>A0A058Z2F2</accession>
<dbReference type="RefSeq" id="XP_009497886.1">
    <property type="nucleotide sequence ID" value="XM_009499611.1"/>
</dbReference>
<reference evidence="11" key="1">
    <citation type="submission" date="2013-04" db="EMBL/GenBank/DDBJ databases">
        <title>The Genome Sequence of Fonticula alba ATCC 38817.</title>
        <authorList>
            <consortium name="The Broad Institute Genomics Platform"/>
            <person name="Russ C."/>
            <person name="Cuomo C."/>
            <person name="Burger G."/>
            <person name="Gray M.W."/>
            <person name="Holland P.W.H."/>
            <person name="King N."/>
            <person name="Lang F.B.F."/>
            <person name="Roger A.J."/>
            <person name="Ruiz-Trillo I."/>
            <person name="Brown M."/>
            <person name="Walker B."/>
            <person name="Young S."/>
            <person name="Zeng Q."/>
            <person name="Gargeya S."/>
            <person name="Fitzgerald M."/>
            <person name="Haas B."/>
            <person name="Abouelleil A."/>
            <person name="Allen A.W."/>
            <person name="Alvarado L."/>
            <person name="Arachchi H.M."/>
            <person name="Berlin A.M."/>
            <person name="Chapman S.B."/>
            <person name="Gainer-Dewar J."/>
            <person name="Goldberg J."/>
            <person name="Griggs A."/>
            <person name="Gujja S."/>
            <person name="Hansen M."/>
            <person name="Howarth C."/>
            <person name="Imamovic A."/>
            <person name="Ireland A."/>
            <person name="Larimer J."/>
            <person name="McCowan C."/>
            <person name="Murphy C."/>
            <person name="Pearson M."/>
            <person name="Poon T.W."/>
            <person name="Priest M."/>
            <person name="Roberts A."/>
            <person name="Saif S."/>
            <person name="Shea T."/>
            <person name="Sisk P."/>
            <person name="Sykes S."/>
            <person name="Wortman J."/>
            <person name="Nusbaum C."/>
            <person name="Birren B."/>
        </authorList>
    </citation>
    <scope>NUCLEOTIDE SEQUENCE [LARGE SCALE GENOMIC DNA]</scope>
    <source>
        <strain evidence="11">ATCC 38817</strain>
    </source>
</reference>
<evidence type="ECO:0000256" key="6">
    <source>
        <dbReference type="RuleBase" id="RU365057"/>
    </source>
</evidence>
<evidence type="ECO:0000313" key="11">
    <source>
        <dbReference type="EMBL" id="KCV67702.1"/>
    </source>
</evidence>
<comment type="subcellular location">
    <subcellularLocation>
        <location evidence="6">Nucleus</location>
        <location evidence="6">Nucleolus</location>
    </subcellularLocation>
</comment>
<dbReference type="GO" id="GO:0005730">
    <property type="term" value="C:nucleolus"/>
    <property type="evidence" value="ECO:0007669"/>
    <property type="project" value="UniProtKB-SubCell"/>
</dbReference>
<feature type="domain" description="SDA1 middle" evidence="8">
    <location>
        <begin position="451"/>
        <end position="634"/>
    </location>
</feature>
<dbReference type="eggNOG" id="KOG2229">
    <property type="taxonomic scope" value="Eukaryota"/>
</dbReference>
<sequence length="699" mass="78778">MRIFLLKPTDDSKSFCELIMFMAQVSHCYKEELKTLPTQVADMLDQHGQILAPPVRRVMVQALILLRNKNLISSVQILELFFKLFRCKDKALRSMLFTHIVTDIRQQNDQRRNNQLNRVLQNYMYTMIEDRDDTAATKSLEIMIALYKKNVWNDEKTVNIIANACLSSRPKVATIALHFFLSSDEEPEKEDDDDEDIDLRAVQFRNRVTKKTKKKATQLKRAKATMLKRNRRKNRAETFNFSAFHLINDPQGFAEKLLAKVRSSNAIFSLRLLIFNLISRLVGVHQLLLLNFYSFLQRYIKPHQEGAPIRPASFSASALVAGRPLPRAALLVLNSIREIVARCPLAMTEEIARDLARFKTYRDKGVMTAAKSLINLLREVNPLLLHKRDRGKTAQENIKTFQAPVYGDTGVMDFVPGADLLGNLSDFDDEDNDAAWDVQSESDSDSDDGEWIDVHHSDDEDHIVLSSDGELAGDNDDDDDDDEEEDADLAQLLGSAARKAKAAASELDALLAVGSDDEDILLSDEEPGGKAKAAKKKAAPSAADSEVNPKKRPISQLMEANRILTPADFAAIKQRKAEGDLDAATGKKAKRRRNTAIDPTRTTYEEAVNPESLMAYTKRQRATKEERLAAADAGREGREKYASRKGTKAHVGKTNLANSKNKPFAMLRQKAEVRGKNLRSFHERQLAERDMREKRLKGG</sequence>
<organism evidence="11">
    <name type="scientific">Fonticula alba</name>
    <name type="common">Slime mold</name>
    <dbReference type="NCBI Taxonomy" id="691883"/>
    <lineage>
        <taxon>Eukaryota</taxon>
        <taxon>Rotosphaerida</taxon>
        <taxon>Fonticulaceae</taxon>
        <taxon>Fonticula</taxon>
    </lineage>
</organism>
<feature type="domain" description="SDA1 N-terminal" evidence="9">
    <location>
        <begin position="21"/>
        <end position="305"/>
    </location>
</feature>
<dbReference type="Proteomes" id="UP000030693">
    <property type="component" value="Unassembled WGS sequence"/>
</dbReference>
<dbReference type="EMBL" id="KB932214">
    <property type="protein sequence ID" value="KCV67702.1"/>
    <property type="molecule type" value="Genomic_DNA"/>
</dbReference>
<dbReference type="Pfam" id="PF08158">
    <property type="entry name" value="SDA1_HEAT"/>
    <property type="match status" value="1"/>
</dbReference>
<dbReference type="PANTHER" id="PTHR12730:SF0">
    <property type="entry name" value="PROTEIN SDA1 HOMOLOG"/>
    <property type="match status" value="1"/>
</dbReference>
<feature type="domain" description="SDA1 C-terminal" evidence="10">
    <location>
        <begin position="652"/>
        <end position="695"/>
    </location>
</feature>
<feature type="region of interest" description="Disordered" evidence="7">
    <location>
        <begin position="520"/>
        <end position="559"/>
    </location>
</feature>
<evidence type="ECO:0000256" key="1">
    <source>
        <dbReference type="ARBA" id="ARBA00005783"/>
    </source>
</evidence>
<feature type="region of interest" description="Disordered" evidence="7">
    <location>
        <begin position="675"/>
        <end position="699"/>
    </location>
</feature>
<evidence type="ECO:0000259" key="10">
    <source>
        <dbReference type="Pfam" id="PF21638"/>
    </source>
</evidence>
<keyword evidence="4 6" id="KW-0653">Protein transport</keyword>
<dbReference type="GO" id="GO:0000055">
    <property type="term" value="P:ribosomal large subunit export from nucleus"/>
    <property type="evidence" value="ECO:0007669"/>
    <property type="project" value="UniProtKB-UniRule"/>
</dbReference>
<proteinExistence type="inferred from homology"/>
<dbReference type="OMA" id="AMYKTYK"/>
<comment type="similarity">
    <text evidence="1 6">Belongs to the SDA1 family.</text>
</comment>